<feature type="signal peptide" evidence="9">
    <location>
        <begin position="1"/>
        <end position="15"/>
    </location>
</feature>
<dbReference type="GeneID" id="36513987"/>
<dbReference type="RefSeq" id="XP_024662564.1">
    <property type="nucleotide sequence ID" value="XM_024806796.1"/>
</dbReference>
<organism evidence="10 11">
    <name type="scientific">Wickerhamiella sorbophila</name>
    <dbReference type="NCBI Taxonomy" id="45607"/>
    <lineage>
        <taxon>Eukaryota</taxon>
        <taxon>Fungi</taxon>
        <taxon>Dikarya</taxon>
        <taxon>Ascomycota</taxon>
        <taxon>Saccharomycotina</taxon>
        <taxon>Dipodascomycetes</taxon>
        <taxon>Dipodascales</taxon>
        <taxon>Trichomonascaceae</taxon>
        <taxon>Wickerhamiella</taxon>
    </lineage>
</organism>
<keyword evidence="5 9" id="KW-0732">Signal</keyword>
<accession>A0A2T0FC90</accession>
<keyword evidence="6" id="KW-0256">Endoplasmic reticulum</keyword>
<comment type="similarity">
    <text evidence="1">Belongs to the SIL1 family.</text>
</comment>
<dbReference type="AlphaFoldDB" id="A0A2T0FC90"/>
<dbReference type="STRING" id="45607.A0A2T0FC90"/>
<keyword evidence="4" id="KW-0813">Transport</keyword>
<proteinExistence type="inferred from homology"/>
<evidence type="ECO:0000256" key="4">
    <source>
        <dbReference type="ARBA" id="ARBA00022448"/>
    </source>
</evidence>
<dbReference type="GO" id="GO:0005783">
    <property type="term" value="C:endoplasmic reticulum"/>
    <property type="evidence" value="ECO:0007669"/>
    <property type="project" value="InterPro"/>
</dbReference>
<reference evidence="10 11" key="1">
    <citation type="submission" date="2017-04" db="EMBL/GenBank/DDBJ databases">
        <title>Genome sequencing of [Candida] sorbophila.</title>
        <authorList>
            <person name="Ahn J.O."/>
        </authorList>
    </citation>
    <scope>NUCLEOTIDE SEQUENCE [LARGE SCALE GENOMIC DNA]</scope>
    <source>
        <strain evidence="10 11">DS02</strain>
    </source>
</reference>
<evidence type="ECO:0000256" key="1">
    <source>
        <dbReference type="ARBA" id="ARBA00010588"/>
    </source>
</evidence>
<dbReference type="GO" id="GO:0000774">
    <property type="term" value="F:adenyl-nucleotide exchange factor activity"/>
    <property type="evidence" value="ECO:0007669"/>
    <property type="project" value="InterPro"/>
</dbReference>
<dbReference type="Gene3D" id="1.25.10.10">
    <property type="entry name" value="Leucine-rich Repeat Variant"/>
    <property type="match status" value="1"/>
</dbReference>
<keyword evidence="11" id="KW-1185">Reference proteome</keyword>
<evidence type="ECO:0000256" key="2">
    <source>
        <dbReference type="ARBA" id="ARBA00011799"/>
    </source>
</evidence>
<evidence type="ECO:0000256" key="5">
    <source>
        <dbReference type="ARBA" id="ARBA00022729"/>
    </source>
</evidence>
<dbReference type="GO" id="GO:0015031">
    <property type="term" value="P:protein transport"/>
    <property type="evidence" value="ECO:0007669"/>
    <property type="project" value="UniProtKB-KW"/>
</dbReference>
<evidence type="ECO:0000313" key="10">
    <source>
        <dbReference type="EMBL" id="PRT52618.1"/>
    </source>
</evidence>
<dbReference type="OrthoDB" id="448649at2759"/>
<evidence type="ECO:0000313" key="11">
    <source>
        <dbReference type="Proteomes" id="UP000238350"/>
    </source>
</evidence>
<evidence type="ECO:0000256" key="8">
    <source>
        <dbReference type="ARBA" id="ARBA00023010"/>
    </source>
</evidence>
<comment type="subunit">
    <text evidence="2">Interacts with KAR2.</text>
</comment>
<dbReference type="Pfam" id="PF16782">
    <property type="entry name" value="SIL1"/>
    <property type="match status" value="1"/>
</dbReference>
<keyword evidence="8" id="KW-0811">Translocation</keyword>
<name>A0A2T0FC90_9ASCO</name>
<dbReference type="InterPro" id="IPR011989">
    <property type="entry name" value="ARM-like"/>
</dbReference>
<sequence>MIKWWLLALWQVVMAFEPSNEWQVVPEGESIPKGLEVKMDLESGQRLARFADKQAPGPAPVALAKPTPNSEVGRPILDLEQLEELAHDFDHGQQFMEQYGAHLIEEYESGLGKRDHAGKVLGVAVRNNPNAASALLSQDPELTLRLAQNFQAQDIYILANLATAHYDQVKPALVKAQSQLSSKPLSRDISKQVVRLVRDIGHTDKPAIEDWAGAIQQALQRTGDDMDGVRLDLLRVLTEIVEKKGEFEGTNTEVSRDFVSWLADQAVRASSSSGVKGRSDNENNPTYEFLQLVKQVRHRVYGNPKAARLHMDL</sequence>
<evidence type="ECO:0000256" key="9">
    <source>
        <dbReference type="SAM" id="SignalP"/>
    </source>
</evidence>
<dbReference type="EMBL" id="NDIQ01000001">
    <property type="protein sequence ID" value="PRT52618.1"/>
    <property type="molecule type" value="Genomic_DNA"/>
</dbReference>
<dbReference type="Proteomes" id="UP000238350">
    <property type="component" value="Unassembled WGS sequence"/>
</dbReference>
<evidence type="ECO:0000256" key="7">
    <source>
        <dbReference type="ARBA" id="ARBA00022927"/>
    </source>
</evidence>
<dbReference type="InterPro" id="IPR031884">
    <property type="entry name" value="Sil1_fungi"/>
</dbReference>
<feature type="chain" id="PRO_5015394454" description="Nucleotide exchange factor SIL1" evidence="9">
    <location>
        <begin position="16"/>
        <end position="313"/>
    </location>
</feature>
<keyword evidence="7" id="KW-0653">Protein transport</keyword>
<evidence type="ECO:0000256" key="3">
    <source>
        <dbReference type="ARBA" id="ARBA00015352"/>
    </source>
</evidence>
<gene>
    <name evidence="10" type="ORF">B9G98_00238</name>
</gene>
<comment type="caution">
    <text evidence="10">The sequence shown here is derived from an EMBL/GenBank/DDBJ whole genome shotgun (WGS) entry which is preliminary data.</text>
</comment>
<protein>
    <recommendedName>
        <fullName evidence="3">Nucleotide exchange factor SIL1</fullName>
    </recommendedName>
</protein>
<evidence type="ECO:0000256" key="6">
    <source>
        <dbReference type="ARBA" id="ARBA00022824"/>
    </source>
</evidence>